<feature type="compositionally biased region" description="Low complexity" evidence="5">
    <location>
        <begin position="430"/>
        <end position="499"/>
    </location>
</feature>
<dbReference type="HOGENOM" id="CLU_011244_0_0_1"/>
<comment type="subcellular location">
    <subcellularLocation>
        <location evidence="1">Endomembrane system</location>
    </subcellularLocation>
</comment>
<dbReference type="Pfam" id="PF07738">
    <property type="entry name" value="Sad1_UNC"/>
    <property type="match status" value="1"/>
</dbReference>
<dbReference type="Gene3D" id="2.60.120.260">
    <property type="entry name" value="Galactose-binding domain-like"/>
    <property type="match status" value="1"/>
</dbReference>
<sequence length="1032" mass="112183">MLTVLPLTLLALLFASPVFAEPASDNDAFRALALRKPKQPENPICCLKPLTPSEPVDDGVLVSFEEWKAKQLATQPETFVRGNEMNASNFAPPSDGSISNEPGGGSGETANPPGAADNLASSDATDAASQIPSGAHFRVPLTDRFNYASLDCSARVHTSHRSAKSPASILSSKRDRYMLSPCDKSKEKQFVVVEMCDDIRIDTVQLANFEFFSGVFKDFTVSVSKTYDLDPDSWTAVATYRAKNVRGVQSFHPPKSLRDFYRFIRIDFLSNYGNEFYCPVSLLRVYGLTHLEEWKWDTWEAESRSKQAELQRKRQPVISVDVPEARVADASMEEASSTTPDGNDTTQIRSDDRPPSSQAQVASVTPPSDPNDSKPQPQPTIPPSTHHDTTDGRLQPKPPSYTNTNAALVHHSTDTFVSIPSPPDQASNIPKASTSESSSPSTSPSSSKASASVSSSATTPDPASTTSNINAPVSSTSNSSQSSSIPNSSTPVPTPTPTIILSTSSAINVVPVPPPPPPLPPAIKATTGGGESIYRTIMNRLAEVELNQTLYMRYIEQQNVAVREVIKRLGEDVGRLEGISRAQSVTYQRNMHQWEKQRYQLEMEYGDLISRIEYLSEEIVLEKRLGVAQLCLLLAVLVFLGLTRGSRPPVDTLNMNSGFNQSVREWRRRHFRISGDWDWVGRLKGRGASRNGDGGGDGERARGRSRSGSRARLRTPPPVASARSKPKSARSYPPHLPLGLHSDDEDDNRVLFPSTSRPYRTKPLEPLKTIHLNTAPASRENFNRPRPRAISNPRSRAPSLRSTPVSRRTAQYNHARATTPTTSTFGIHSSGQATRPQAMQRSSSYGLPTPSSIPQSNSWGPMLGSGIGGGGGGGMPKSAKKWARTAHLHEVKRGSKKGLGGHDREEGDRERTLREFEFQREREDVFSPPRKENGKEKEGGGVPPPVDSLLFQGAVAVPTEDVGVDGDPWVDTDSVDGDADGEGSELDVDRLKVDSSSGTGTGTGPSPMSSLMSSPRDPTVRVVDMLPIPFPA</sequence>
<proteinExistence type="predicted"/>
<dbReference type="GO" id="GO:0005737">
    <property type="term" value="C:cytoplasm"/>
    <property type="evidence" value="ECO:0007669"/>
    <property type="project" value="TreeGrafter"/>
</dbReference>
<dbReference type="GO" id="GO:0012505">
    <property type="term" value="C:endomembrane system"/>
    <property type="evidence" value="ECO:0007669"/>
    <property type="project" value="UniProtKB-SubCell"/>
</dbReference>
<feature type="compositionally biased region" description="Low complexity" evidence="5">
    <location>
        <begin position="1004"/>
        <end position="1015"/>
    </location>
</feature>
<keyword evidence="6" id="KW-0732">Signal</keyword>
<dbReference type="GO" id="GO:0034975">
    <property type="term" value="P:protein folding in endoplasmic reticulum"/>
    <property type="evidence" value="ECO:0007669"/>
    <property type="project" value="TreeGrafter"/>
</dbReference>
<dbReference type="PANTHER" id="PTHR12953:SF0">
    <property type="entry name" value="SUN DOMAIN-CONTAINING OSSIFICATION FACTOR"/>
    <property type="match status" value="1"/>
</dbReference>
<reference evidence="9" key="1">
    <citation type="journal article" date="2014" name="Proc. Natl. Acad. Sci. U.S.A.">
        <title>Extensive sampling of basidiomycete genomes demonstrates inadequacy of the white-rot/brown-rot paradigm for wood decay fungi.</title>
        <authorList>
            <person name="Riley R."/>
            <person name="Salamov A.A."/>
            <person name="Brown D.W."/>
            <person name="Nagy L.G."/>
            <person name="Floudas D."/>
            <person name="Held B.W."/>
            <person name="Levasseur A."/>
            <person name="Lombard V."/>
            <person name="Morin E."/>
            <person name="Otillar R."/>
            <person name="Lindquist E.A."/>
            <person name="Sun H."/>
            <person name="LaButti K.M."/>
            <person name="Schmutz J."/>
            <person name="Jabbour D."/>
            <person name="Luo H."/>
            <person name="Baker S.E."/>
            <person name="Pisabarro A.G."/>
            <person name="Walton J.D."/>
            <person name="Blanchette R.A."/>
            <person name="Henrissat B."/>
            <person name="Martin F."/>
            <person name="Cullen D."/>
            <person name="Hibbett D.S."/>
            <person name="Grigoriev I.V."/>
        </authorList>
    </citation>
    <scope>NUCLEOTIDE SEQUENCE [LARGE SCALE GENOMIC DNA]</scope>
    <source>
        <strain evidence="9">CBS 339.88</strain>
    </source>
</reference>
<dbReference type="STRING" id="685588.A0A067TH70"/>
<dbReference type="SUPFAM" id="SSF49785">
    <property type="entry name" value="Galactose-binding domain-like"/>
    <property type="match status" value="1"/>
</dbReference>
<organism evidence="8 9">
    <name type="scientific">Galerina marginata (strain CBS 339.88)</name>
    <dbReference type="NCBI Taxonomy" id="685588"/>
    <lineage>
        <taxon>Eukaryota</taxon>
        <taxon>Fungi</taxon>
        <taxon>Dikarya</taxon>
        <taxon>Basidiomycota</taxon>
        <taxon>Agaricomycotina</taxon>
        <taxon>Agaricomycetes</taxon>
        <taxon>Agaricomycetidae</taxon>
        <taxon>Agaricales</taxon>
        <taxon>Agaricineae</taxon>
        <taxon>Strophariaceae</taxon>
        <taxon>Galerina</taxon>
    </lineage>
</organism>
<feature type="domain" description="SUN" evidence="7">
    <location>
        <begin position="117"/>
        <end position="290"/>
    </location>
</feature>
<dbReference type="AlphaFoldDB" id="A0A067TH70"/>
<feature type="region of interest" description="Disordered" evidence="5">
    <location>
        <begin position="321"/>
        <end position="499"/>
    </location>
</feature>
<keyword evidence="4" id="KW-0472">Membrane</keyword>
<gene>
    <name evidence="8" type="ORF">GALMADRAFT_206395</name>
</gene>
<evidence type="ECO:0000256" key="3">
    <source>
        <dbReference type="ARBA" id="ARBA00022989"/>
    </source>
</evidence>
<feature type="compositionally biased region" description="Acidic residues" evidence="5">
    <location>
        <begin position="962"/>
        <end position="986"/>
    </location>
</feature>
<dbReference type="PANTHER" id="PTHR12953">
    <property type="entry name" value="MEMBRANE PROTEIN CH1 RELATED"/>
    <property type="match status" value="1"/>
</dbReference>
<dbReference type="InterPro" id="IPR045120">
    <property type="entry name" value="Suco/Slp1-like"/>
</dbReference>
<evidence type="ECO:0000256" key="5">
    <source>
        <dbReference type="SAM" id="MobiDB-lite"/>
    </source>
</evidence>
<dbReference type="InterPro" id="IPR008979">
    <property type="entry name" value="Galactose-bd-like_sf"/>
</dbReference>
<keyword evidence="3" id="KW-1133">Transmembrane helix</keyword>
<feature type="compositionally biased region" description="Polar residues" evidence="5">
    <location>
        <begin position="414"/>
        <end position="428"/>
    </location>
</feature>
<evidence type="ECO:0000256" key="6">
    <source>
        <dbReference type="SAM" id="SignalP"/>
    </source>
</evidence>
<evidence type="ECO:0000259" key="7">
    <source>
        <dbReference type="PROSITE" id="PS51469"/>
    </source>
</evidence>
<feature type="compositionally biased region" description="Basic residues" evidence="5">
    <location>
        <begin position="703"/>
        <end position="713"/>
    </location>
</feature>
<feature type="compositionally biased region" description="Gly residues" evidence="5">
    <location>
        <begin position="863"/>
        <end position="875"/>
    </location>
</feature>
<keyword evidence="2" id="KW-0812">Transmembrane</keyword>
<dbReference type="Proteomes" id="UP000027222">
    <property type="component" value="Unassembled WGS sequence"/>
</dbReference>
<evidence type="ECO:0000313" key="9">
    <source>
        <dbReference type="Proteomes" id="UP000027222"/>
    </source>
</evidence>
<feature type="region of interest" description="Disordered" evidence="5">
    <location>
        <begin position="684"/>
        <end position="763"/>
    </location>
</feature>
<evidence type="ECO:0000256" key="1">
    <source>
        <dbReference type="ARBA" id="ARBA00004308"/>
    </source>
</evidence>
<feature type="compositionally biased region" description="Polar residues" evidence="5">
    <location>
        <begin position="85"/>
        <end position="100"/>
    </location>
</feature>
<protein>
    <recommendedName>
        <fullName evidence="7">SUN domain-containing protein</fullName>
    </recommendedName>
</protein>
<dbReference type="PROSITE" id="PS51469">
    <property type="entry name" value="SUN"/>
    <property type="match status" value="1"/>
</dbReference>
<feature type="chain" id="PRO_5001646826" description="SUN domain-containing protein" evidence="6">
    <location>
        <begin position="21"/>
        <end position="1032"/>
    </location>
</feature>
<dbReference type="EMBL" id="KL142369">
    <property type="protein sequence ID" value="KDR82555.1"/>
    <property type="molecule type" value="Genomic_DNA"/>
</dbReference>
<name>A0A067TH70_GALM3</name>
<feature type="region of interest" description="Disordered" evidence="5">
    <location>
        <begin position="778"/>
        <end position="1020"/>
    </location>
</feature>
<evidence type="ECO:0000256" key="2">
    <source>
        <dbReference type="ARBA" id="ARBA00022692"/>
    </source>
</evidence>
<accession>A0A067TH70</accession>
<feature type="compositionally biased region" description="Polar residues" evidence="5">
    <location>
        <begin position="334"/>
        <end position="348"/>
    </location>
</feature>
<feature type="compositionally biased region" description="Polar residues" evidence="5">
    <location>
        <begin position="800"/>
        <end position="859"/>
    </location>
</feature>
<dbReference type="OrthoDB" id="266334at2759"/>
<evidence type="ECO:0000256" key="4">
    <source>
        <dbReference type="ARBA" id="ARBA00023136"/>
    </source>
</evidence>
<feature type="compositionally biased region" description="Polar residues" evidence="5">
    <location>
        <begin position="355"/>
        <end position="366"/>
    </location>
</feature>
<dbReference type="GO" id="GO:0016020">
    <property type="term" value="C:membrane"/>
    <property type="evidence" value="ECO:0007669"/>
    <property type="project" value="InterPro"/>
</dbReference>
<feature type="signal peptide" evidence="6">
    <location>
        <begin position="1"/>
        <end position="20"/>
    </location>
</feature>
<evidence type="ECO:0000313" key="8">
    <source>
        <dbReference type="EMBL" id="KDR82555.1"/>
    </source>
</evidence>
<feature type="region of interest" description="Disordered" evidence="5">
    <location>
        <begin position="75"/>
        <end position="127"/>
    </location>
</feature>
<keyword evidence="9" id="KW-1185">Reference proteome</keyword>
<dbReference type="InterPro" id="IPR012919">
    <property type="entry name" value="SUN_dom"/>
</dbReference>
<feature type="compositionally biased region" description="Basic and acidic residues" evidence="5">
    <location>
        <begin position="900"/>
        <end position="939"/>
    </location>
</feature>